<organism evidence="2">
    <name type="scientific">Ananas comosus var. bracteatus</name>
    <name type="common">red pineapple</name>
    <dbReference type="NCBI Taxonomy" id="296719"/>
    <lineage>
        <taxon>Eukaryota</taxon>
        <taxon>Viridiplantae</taxon>
        <taxon>Streptophyta</taxon>
        <taxon>Embryophyta</taxon>
        <taxon>Tracheophyta</taxon>
        <taxon>Spermatophyta</taxon>
        <taxon>Magnoliopsida</taxon>
        <taxon>Liliopsida</taxon>
        <taxon>Poales</taxon>
        <taxon>Bromeliaceae</taxon>
        <taxon>Bromelioideae</taxon>
        <taxon>Ananas</taxon>
    </lineage>
</organism>
<evidence type="ECO:0000256" key="1">
    <source>
        <dbReference type="SAM" id="Coils"/>
    </source>
</evidence>
<feature type="coiled-coil region" evidence="1">
    <location>
        <begin position="350"/>
        <end position="377"/>
    </location>
</feature>
<evidence type="ECO:0000313" key="2">
    <source>
        <dbReference type="EMBL" id="CAD1817066.1"/>
    </source>
</evidence>
<dbReference type="EMBL" id="LR862129">
    <property type="protein sequence ID" value="CAD1817066.1"/>
    <property type="molecule type" value="Genomic_DNA"/>
</dbReference>
<accession>A0A6V7NFG5</accession>
<keyword evidence="1" id="KW-0175">Coiled coil</keyword>
<proteinExistence type="predicted"/>
<name>A0A6V7NFG5_ANACO</name>
<protein>
    <submittedName>
        <fullName evidence="2">Uncharacterized protein</fullName>
    </submittedName>
</protein>
<reference evidence="2" key="1">
    <citation type="submission" date="2020-07" db="EMBL/GenBank/DDBJ databases">
        <authorList>
            <person name="Lin J."/>
        </authorList>
    </citation>
    <scope>NUCLEOTIDE SEQUENCE</scope>
</reference>
<gene>
    <name evidence="2" type="ORF">CB5_LOCUS277</name>
</gene>
<dbReference type="AlphaFoldDB" id="A0A6V7NFG5"/>
<sequence>MLSEARSLSCFQLVFDVTTFKSSIGSVKLDLEAAAAAATVATAAAASCSCCCLLSLLLLLLLQQLLLLSTAAPAAAGATTAAATAAAATTSSSRERGREGERVLGGIPILGEMYEEFIPRNCDLDIYSASLTSLLTVKGDTIRPEVFVIASKLVRAQSRSSSCGVMLNSSGFRFARQFGFDQHYARDADNIVRIVVSADHLNENTYSPMIGNEVEPPLVLASFEEDRDRNPLIDAKTIVADPQDIASPRDSIHSQYNPEVDYETAPSVSKHDSDSPQDTWVVEEDVSDTNMVVSACTLIGNESKDNVDDTATTRYLEIKSVNGDDSIAVVGVSPENMLLKEGDGAAVPKGEDLERTLAAARAKKAELNDEVNTINECISQLDSGKDKPVAMMEGAVEEFGATEGSHSMTVEFNHLSNLIKDFEHHCKEFDL</sequence>